<dbReference type="SUPFAM" id="SSF48537">
    <property type="entry name" value="Phospholipase C/P1 nuclease"/>
    <property type="match status" value="1"/>
</dbReference>
<dbReference type="OrthoDB" id="267579at2"/>
<proteinExistence type="predicted"/>
<organism evidence="1 2">
    <name type="scientific">Sediminitomix flava</name>
    <dbReference type="NCBI Taxonomy" id="379075"/>
    <lineage>
        <taxon>Bacteria</taxon>
        <taxon>Pseudomonadati</taxon>
        <taxon>Bacteroidota</taxon>
        <taxon>Cytophagia</taxon>
        <taxon>Cytophagales</taxon>
        <taxon>Flammeovirgaceae</taxon>
        <taxon>Sediminitomix</taxon>
    </lineage>
</organism>
<dbReference type="Proteomes" id="UP000245535">
    <property type="component" value="Unassembled WGS sequence"/>
</dbReference>
<name>A0A315ZXT3_SEDFL</name>
<dbReference type="RefSeq" id="WP_109618861.1">
    <property type="nucleotide sequence ID" value="NZ_QGDO01000003.1"/>
</dbReference>
<evidence type="ECO:0008006" key="3">
    <source>
        <dbReference type="Google" id="ProtNLM"/>
    </source>
</evidence>
<evidence type="ECO:0000313" key="1">
    <source>
        <dbReference type="EMBL" id="PWJ42157.1"/>
    </source>
</evidence>
<dbReference type="GO" id="GO:0016788">
    <property type="term" value="F:hydrolase activity, acting on ester bonds"/>
    <property type="evidence" value="ECO:0007669"/>
    <property type="project" value="InterPro"/>
</dbReference>
<gene>
    <name evidence="1" type="ORF">BC781_103407</name>
</gene>
<dbReference type="EMBL" id="QGDO01000003">
    <property type="protein sequence ID" value="PWJ42157.1"/>
    <property type="molecule type" value="Genomic_DNA"/>
</dbReference>
<dbReference type="Gene3D" id="1.10.575.10">
    <property type="entry name" value="P1 Nuclease"/>
    <property type="match status" value="1"/>
</dbReference>
<accession>A0A315ZXT3</accession>
<evidence type="ECO:0000313" key="2">
    <source>
        <dbReference type="Proteomes" id="UP000245535"/>
    </source>
</evidence>
<keyword evidence="2" id="KW-1185">Reference proteome</keyword>
<reference evidence="1 2" key="1">
    <citation type="submission" date="2018-03" db="EMBL/GenBank/DDBJ databases">
        <title>Genomic Encyclopedia of Archaeal and Bacterial Type Strains, Phase II (KMG-II): from individual species to whole genera.</title>
        <authorList>
            <person name="Goeker M."/>
        </authorList>
    </citation>
    <scope>NUCLEOTIDE SEQUENCE [LARGE SCALE GENOMIC DNA]</scope>
    <source>
        <strain evidence="1 2">DSM 28229</strain>
    </source>
</reference>
<sequence length="326" mass="38716">MNTYFVEQINPKRLTKHIITTIAIILNPLIANSDWGFFAHEKIIENAIYVLPHEIYPFYKKHINYLIQQSTTPDSRRYTVEDEAPKHFINMEFYTDLDSNWTNWYELNELYPNDSLQIWGIGPWHIFKLEKQLSTAFYKKDQKKILKLSSEIAHYISDLMVPLHTTKNYNGQLSNQYGIHKLWETEIVEAHYNEYDLFTEKADYLENPKGLIWGEILDVYQKSKEVLEAEKKLSNEVGNKKYQWKSNSRYSKLSYSNRFLKVYYQNQKELVTSQLQKSIYYTASIWLTAWVNAGQPSLDTINSIPTPKVKKPSQFMGPKVFRKHWQ</sequence>
<comment type="caution">
    <text evidence="1">The sequence shown here is derived from an EMBL/GenBank/DDBJ whole genome shotgun (WGS) entry which is preliminary data.</text>
</comment>
<dbReference type="InterPro" id="IPR008947">
    <property type="entry name" value="PLipase_C/P1_nuclease_dom_sf"/>
</dbReference>
<protein>
    <recommendedName>
        <fullName evidence="3">S1/P1 nuclease</fullName>
    </recommendedName>
</protein>
<dbReference type="AlphaFoldDB" id="A0A315ZXT3"/>